<dbReference type="AlphaFoldDB" id="E0UKM3"/>
<dbReference type="EMBL" id="CP002199">
    <property type="protein sequence ID" value="ADN17503.1"/>
    <property type="molecule type" value="Genomic_DNA"/>
</dbReference>
<dbReference type="OrthoDB" id="2053977at2"/>
<reference evidence="3" key="1">
    <citation type="journal article" date="2011" name="MBio">
        <title>Novel metabolic attributes of the genus Cyanothece, comprising a group of unicellular nitrogen-fixing Cyanobacteria.</title>
        <authorList>
            <person name="Bandyopadhyay A."/>
            <person name="Elvitigala T."/>
            <person name="Welsh E."/>
            <person name="Stockel J."/>
            <person name="Liberton M."/>
            <person name="Min H."/>
            <person name="Sherman L.A."/>
            <person name="Pakrasi H.B."/>
        </authorList>
    </citation>
    <scope>NUCLEOTIDE SEQUENCE [LARGE SCALE GENOMIC DNA]</scope>
    <source>
        <strain evidence="3">PCC 7822</strain>
        <plasmid evidence="3">Cy782201</plasmid>
    </source>
</reference>
<keyword evidence="3" id="KW-1185">Reference proteome</keyword>
<evidence type="ECO:0000256" key="1">
    <source>
        <dbReference type="SAM" id="Phobius"/>
    </source>
</evidence>
<accession>E0UKM3</accession>
<name>E0UKM3_GLOV7</name>
<feature type="transmembrane region" description="Helical" evidence="1">
    <location>
        <begin position="248"/>
        <end position="278"/>
    </location>
</feature>
<dbReference type="HOGENOM" id="CLU_1025713_0_0_3"/>
<organism evidence="2 3">
    <name type="scientific">Gloeothece verrucosa (strain PCC 7822)</name>
    <name type="common">Cyanothece sp. (strain PCC 7822)</name>
    <dbReference type="NCBI Taxonomy" id="497965"/>
    <lineage>
        <taxon>Bacteria</taxon>
        <taxon>Bacillati</taxon>
        <taxon>Cyanobacteriota</taxon>
        <taxon>Cyanophyceae</taxon>
        <taxon>Oscillatoriophycideae</taxon>
        <taxon>Chroococcales</taxon>
        <taxon>Aphanothecaceae</taxon>
        <taxon>Gloeothece</taxon>
        <taxon>Gloeothece verrucosa</taxon>
    </lineage>
</organism>
<keyword evidence="1" id="KW-0472">Membrane</keyword>
<keyword evidence="1" id="KW-1133">Transmembrane helix</keyword>
<sequence length="294" mass="32971">MYIAEEINNYLNAESFDKNILGQWKIIHSIPGRMRIYVPWLKQSPYLGEAFKKLIISLGSVKKVYLSHINNSATIYYEVSQNSETQIKNEILKTLEILNSKINLNKYQNNENLKYLTDDILQIYELEYKPCSGFDKMVTLPEKKLDELDVSSQKTNILTIKIQEFGGKMIGATIGSLLLSHLGFITVGHFGSALASVIGRLMGSQIGENTIRYWLGEITPISENKLHPALSIQIFLEHSGMELIAETLGAMVGLILGSLIFGQVGSIVLSVICGIIGGQIRENFWLKKQANFCH</sequence>
<protein>
    <submittedName>
        <fullName evidence="2">Uncharacterized protein</fullName>
    </submittedName>
</protein>
<geneLocation type="plasmid" evidence="2 3">
    <name>Cy782201</name>
</geneLocation>
<evidence type="ECO:0000313" key="3">
    <source>
        <dbReference type="Proteomes" id="UP000008206"/>
    </source>
</evidence>
<keyword evidence="2" id="KW-0614">Plasmid</keyword>
<gene>
    <name evidence="2" type="ordered locus">Cyan7822_5638</name>
</gene>
<proteinExistence type="predicted"/>
<dbReference type="Proteomes" id="UP000008206">
    <property type="component" value="Plasmid Cy782201"/>
</dbReference>
<keyword evidence="1" id="KW-0812">Transmembrane</keyword>
<dbReference type="RefSeq" id="WP_013334253.1">
    <property type="nucleotide sequence ID" value="NC_014533.1"/>
</dbReference>
<dbReference type="KEGG" id="cyj:Cyan7822_5638"/>
<dbReference type="Pfam" id="PF19991">
    <property type="entry name" value="HMA_2"/>
    <property type="match status" value="1"/>
</dbReference>
<evidence type="ECO:0000313" key="2">
    <source>
        <dbReference type="EMBL" id="ADN17503.1"/>
    </source>
</evidence>